<protein>
    <submittedName>
        <fullName evidence="2">Transmembrane protein</fullName>
    </submittedName>
</protein>
<gene>
    <name evidence="2" type="ORF">A3K91_1423</name>
</gene>
<evidence type="ECO:0000256" key="1">
    <source>
        <dbReference type="SAM" id="Phobius"/>
    </source>
</evidence>
<reference evidence="2 3" key="1">
    <citation type="submission" date="2016-03" db="EMBL/GenBank/DDBJ databases">
        <title>Genome sequencing of Psychrobacter alimentarius PAMC 27889.</title>
        <authorList>
            <person name="Lee J."/>
            <person name="Kim O.-S."/>
        </authorList>
    </citation>
    <scope>NUCLEOTIDE SEQUENCE [LARGE SCALE GENOMIC DNA]</scope>
    <source>
        <strain evidence="2 3">PAMC 27889</strain>
    </source>
</reference>
<keyword evidence="1 2" id="KW-0812">Transmembrane</keyword>
<keyword evidence="1" id="KW-1133">Transmembrane helix</keyword>
<feature type="transmembrane region" description="Helical" evidence="1">
    <location>
        <begin position="196"/>
        <end position="214"/>
    </location>
</feature>
<dbReference type="InterPro" id="IPR010699">
    <property type="entry name" value="DUF1275"/>
</dbReference>
<sequence length="227" mass="24435">MITKLPKWIMWGGALLALSAGCVNTIALMGFTTLSVSHVTGNVSLFATAIASLDMRSVLFIGATLLTFLIGAVLSGVIIGQTSLKLGKRYSLALCIEAVLLVLSYWLYQQENNIGQLTAAMACGLQNVMVATYSASAIRTTHLTGLTSDVGHAIGNWIAGRSIDKPKLTFQLIIWQCFCGGSVLGALLYSQFQYRALFLPITIVSTTAVLYSAMVQKLPERRQPVKI</sequence>
<evidence type="ECO:0000313" key="2">
    <source>
        <dbReference type="EMBL" id="AMT97027.1"/>
    </source>
</evidence>
<organism evidence="2 3">
    <name type="scientific">Psychrobacter alimentarius</name>
    <dbReference type="NCBI Taxonomy" id="261164"/>
    <lineage>
        <taxon>Bacteria</taxon>
        <taxon>Pseudomonadati</taxon>
        <taxon>Pseudomonadota</taxon>
        <taxon>Gammaproteobacteria</taxon>
        <taxon>Moraxellales</taxon>
        <taxon>Moraxellaceae</taxon>
        <taxon>Psychrobacter</taxon>
    </lineage>
</organism>
<dbReference type="RefSeq" id="WP_062845917.1">
    <property type="nucleotide sequence ID" value="NZ_CP014945.1"/>
</dbReference>
<feature type="transmembrane region" description="Helical" evidence="1">
    <location>
        <begin position="168"/>
        <end position="190"/>
    </location>
</feature>
<dbReference type="Proteomes" id="UP000076104">
    <property type="component" value="Chromosome"/>
</dbReference>
<dbReference type="EMBL" id="CP014945">
    <property type="protein sequence ID" value="AMT97027.1"/>
    <property type="molecule type" value="Genomic_DNA"/>
</dbReference>
<keyword evidence="3" id="KW-1185">Reference proteome</keyword>
<name>A0ABM5ZY20_9GAMM</name>
<dbReference type="PANTHER" id="PTHR37314:SF4">
    <property type="entry name" value="UPF0700 TRANSMEMBRANE PROTEIN YOAK"/>
    <property type="match status" value="1"/>
</dbReference>
<feature type="transmembrane region" description="Helical" evidence="1">
    <location>
        <begin position="90"/>
        <end position="108"/>
    </location>
</feature>
<keyword evidence="1" id="KW-0472">Membrane</keyword>
<proteinExistence type="predicted"/>
<evidence type="ECO:0000313" key="3">
    <source>
        <dbReference type="Proteomes" id="UP000076104"/>
    </source>
</evidence>
<dbReference type="GeneID" id="33059053"/>
<dbReference type="Pfam" id="PF06912">
    <property type="entry name" value="DUF1275"/>
    <property type="match status" value="1"/>
</dbReference>
<dbReference type="PROSITE" id="PS51257">
    <property type="entry name" value="PROKAR_LIPOPROTEIN"/>
    <property type="match status" value="1"/>
</dbReference>
<accession>A0ABM5ZY20</accession>
<dbReference type="PANTHER" id="PTHR37314">
    <property type="entry name" value="SLR0142 PROTEIN"/>
    <property type="match status" value="1"/>
</dbReference>
<feature type="transmembrane region" description="Helical" evidence="1">
    <location>
        <begin position="57"/>
        <end position="78"/>
    </location>
</feature>